<reference evidence="2 3" key="1">
    <citation type="journal article" date="2019" name="Int. J. Syst. Evol. Microbiol.">
        <title>The Global Catalogue of Microorganisms (GCM) 10K type strain sequencing project: providing services to taxonomists for standard genome sequencing and annotation.</title>
        <authorList>
            <consortium name="The Broad Institute Genomics Platform"/>
            <consortium name="The Broad Institute Genome Sequencing Center for Infectious Disease"/>
            <person name="Wu L."/>
            <person name="Ma J."/>
        </authorList>
    </citation>
    <scope>NUCLEOTIDE SEQUENCE [LARGE SCALE GENOMIC DNA]</scope>
    <source>
        <strain evidence="2 3">JCM 13316</strain>
    </source>
</reference>
<evidence type="ECO:0000313" key="2">
    <source>
        <dbReference type="EMBL" id="GAA1924614.1"/>
    </source>
</evidence>
<evidence type="ECO:0000259" key="1">
    <source>
        <dbReference type="Pfam" id="PF13488"/>
    </source>
</evidence>
<keyword evidence="3" id="KW-1185">Reference proteome</keyword>
<proteinExistence type="predicted"/>
<accession>A0ABN2PPM1</accession>
<dbReference type="EMBL" id="BAAALV010000008">
    <property type="protein sequence ID" value="GAA1924614.1"/>
    <property type="molecule type" value="Genomic_DNA"/>
</dbReference>
<feature type="domain" description="Glycine zipper" evidence="1">
    <location>
        <begin position="331"/>
        <end position="373"/>
    </location>
</feature>
<sequence length="402" mass="41538">MSAGNLPVLPDTGAVRNDAAAIDASGQRAKGYGQDLVAAWTGLQDSYQAPEQDIVHGAMAKAAVYTDATADVTGAIRDALDAYADAVDALRPRYDALLAALDAHACRPLDDDSQESASAARSEEARLTRESASIAAELQAAEDACAAAISGLHTSFWEPHRVATSPYAAVAVGLASNGLVSVHRHPGRRLIRIALDPGSNRRQLNVPGSVTLRLNRRPYRYLPAGSLMASLLAPLGARALTIHLPVFRDPKVPGARRRTTANGNSAAAPELPRWANRASNGLGVVDGALSVYKNWAEQWNQDQLDHPEMGTGDRVISAAATAGVEGGASMVGSSLGAAAGATLGSFIPIPVVGTLVGAAVGGWIGGAVGEGVGNFLRNAGEKGIAEGAKGGLKEAWENLKLW</sequence>
<dbReference type="Proteomes" id="UP001500784">
    <property type="component" value="Unassembled WGS sequence"/>
</dbReference>
<name>A0ABN2PPM1_9MICC</name>
<gene>
    <name evidence="2" type="ORF">GCM10009688_32110</name>
</gene>
<dbReference type="Pfam" id="PF13488">
    <property type="entry name" value="Gly-zipper_Omp"/>
    <property type="match status" value="1"/>
</dbReference>
<comment type="caution">
    <text evidence="2">The sequence shown here is derived from an EMBL/GenBank/DDBJ whole genome shotgun (WGS) entry which is preliminary data.</text>
</comment>
<organism evidence="2 3">
    <name type="scientific">Arthrobacter gandavensis</name>
    <dbReference type="NCBI Taxonomy" id="169960"/>
    <lineage>
        <taxon>Bacteria</taxon>
        <taxon>Bacillati</taxon>
        <taxon>Actinomycetota</taxon>
        <taxon>Actinomycetes</taxon>
        <taxon>Micrococcales</taxon>
        <taxon>Micrococcaceae</taxon>
        <taxon>Arthrobacter</taxon>
    </lineage>
</organism>
<protein>
    <recommendedName>
        <fullName evidence="1">Glycine zipper domain-containing protein</fullName>
    </recommendedName>
</protein>
<dbReference type="InterPro" id="IPR039567">
    <property type="entry name" value="Gly-zipper"/>
</dbReference>
<evidence type="ECO:0000313" key="3">
    <source>
        <dbReference type="Proteomes" id="UP001500784"/>
    </source>
</evidence>
<dbReference type="RefSeq" id="WP_170287821.1">
    <property type="nucleotide sequence ID" value="NZ_BAAALV010000008.1"/>
</dbReference>